<proteinExistence type="predicted"/>
<dbReference type="STRING" id="765257.A0A0C9YZV5"/>
<name>A0A0C9YZV5_9AGAM</name>
<dbReference type="HOGENOM" id="CLU_1614827_0_0_1"/>
<feature type="region of interest" description="Disordered" evidence="1">
    <location>
        <begin position="81"/>
        <end position="108"/>
    </location>
</feature>
<dbReference type="Pfam" id="PF14223">
    <property type="entry name" value="Retrotran_gag_2"/>
    <property type="match status" value="1"/>
</dbReference>
<reference evidence="2 3" key="1">
    <citation type="submission" date="2014-04" db="EMBL/GenBank/DDBJ databases">
        <authorList>
            <consortium name="DOE Joint Genome Institute"/>
            <person name="Kuo A."/>
            <person name="Kohler A."/>
            <person name="Costa M.D."/>
            <person name="Nagy L.G."/>
            <person name="Floudas D."/>
            <person name="Copeland A."/>
            <person name="Barry K.W."/>
            <person name="Cichocki N."/>
            <person name="Veneault-Fourrey C."/>
            <person name="LaButti K."/>
            <person name="Lindquist E.A."/>
            <person name="Lipzen A."/>
            <person name="Lundell T."/>
            <person name="Morin E."/>
            <person name="Murat C."/>
            <person name="Sun H."/>
            <person name="Tunlid A."/>
            <person name="Henrissat B."/>
            <person name="Grigoriev I.V."/>
            <person name="Hibbett D.S."/>
            <person name="Martin F."/>
            <person name="Nordberg H.P."/>
            <person name="Cantor M.N."/>
            <person name="Hua S.X."/>
        </authorList>
    </citation>
    <scope>NUCLEOTIDE SEQUENCE [LARGE SCALE GENOMIC DNA]</scope>
    <source>
        <strain evidence="2 3">441</strain>
    </source>
</reference>
<feature type="non-terminal residue" evidence="2">
    <location>
        <position position="165"/>
    </location>
</feature>
<dbReference type="Proteomes" id="UP000054018">
    <property type="component" value="Unassembled WGS sequence"/>
</dbReference>
<feature type="region of interest" description="Disordered" evidence="1">
    <location>
        <begin position="123"/>
        <end position="155"/>
    </location>
</feature>
<protein>
    <submittedName>
        <fullName evidence="2">Uncharacterized protein</fullName>
    </submittedName>
</protein>
<sequence>LWEVVAGTEMTAPDQNTHPDKHEEWLIKDQEACAQITLTLKDEPLSGVLYANSAVETWTKLNDKLSTEAVIAQVLVEEKSQQATKSHSALTAKTMKKKSKASEKKKTKKCTYAPCGLVGHMEENCRRKKADEGTKSSSQPEKDKPKEKTAKLSVKVAQVEHFNSL</sequence>
<dbReference type="AlphaFoldDB" id="A0A0C9YZV5"/>
<organism evidence="2 3">
    <name type="scientific">Pisolithus microcarpus 441</name>
    <dbReference type="NCBI Taxonomy" id="765257"/>
    <lineage>
        <taxon>Eukaryota</taxon>
        <taxon>Fungi</taxon>
        <taxon>Dikarya</taxon>
        <taxon>Basidiomycota</taxon>
        <taxon>Agaricomycotina</taxon>
        <taxon>Agaricomycetes</taxon>
        <taxon>Agaricomycetidae</taxon>
        <taxon>Boletales</taxon>
        <taxon>Sclerodermatineae</taxon>
        <taxon>Pisolithaceae</taxon>
        <taxon>Pisolithus</taxon>
    </lineage>
</organism>
<feature type="compositionally biased region" description="Basic residues" evidence="1">
    <location>
        <begin position="94"/>
        <end position="108"/>
    </location>
</feature>
<dbReference type="EMBL" id="KN833883">
    <property type="protein sequence ID" value="KIK15617.1"/>
    <property type="molecule type" value="Genomic_DNA"/>
</dbReference>
<gene>
    <name evidence="2" type="ORF">PISMIDRAFT_687124</name>
</gene>
<dbReference type="OrthoDB" id="2688180at2759"/>
<reference evidence="3" key="2">
    <citation type="submission" date="2015-01" db="EMBL/GenBank/DDBJ databases">
        <title>Evolutionary Origins and Diversification of the Mycorrhizal Mutualists.</title>
        <authorList>
            <consortium name="DOE Joint Genome Institute"/>
            <consortium name="Mycorrhizal Genomics Consortium"/>
            <person name="Kohler A."/>
            <person name="Kuo A."/>
            <person name="Nagy L.G."/>
            <person name="Floudas D."/>
            <person name="Copeland A."/>
            <person name="Barry K.W."/>
            <person name="Cichocki N."/>
            <person name="Veneault-Fourrey C."/>
            <person name="LaButti K."/>
            <person name="Lindquist E.A."/>
            <person name="Lipzen A."/>
            <person name="Lundell T."/>
            <person name="Morin E."/>
            <person name="Murat C."/>
            <person name="Riley R."/>
            <person name="Ohm R."/>
            <person name="Sun H."/>
            <person name="Tunlid A."/>
            <person name="Henrissat B."/>
            <person name="Grigoriev I.V."/>
            <person name="Hibbett D.S."/>
            <person name="Martin F."/>
        </authorList>
    </citation>
    <scope>NUCLEOTIDE SEQUENCE [LARGE SCALE GENOMIC DNA]</scope>
    <source>
        <strain evidence="3">441</strain>
    </source>
</reference>
<feature type="compositionally biased region" description="Basic and acidic residues" evidence="1">
    <location>
        <begin position="123"/>
        <end position="150"/>
    </location>
</feature>
<evidence type="ECO:0000313" key="3">
    <source>
        <dbReference type="Proteomes" id="UP000054018"/>
    </source>
</evidence>
<evidence type="ECO:0000313" key="2">
    <source>
        <dbReference type="EMBL" id="KIK15617.1"/>
    </source>
</evidence>
<accession>A0A0C9YZV5</accession>
<keyword evidence="3" id="KW-1185">Reference proteome</keyword>
<evidence type="ECO:0000256" key="1">
    <source>
        <dbReference type="SAM" id="MobiDB-lite"/>
    </source>
</evidence>